<proteinExistence type="predicted"/>
<name>A0A024B3R6_9CAUD</name>
<dbReference type="Proteomes" id="UP000026906">
    <property type="component" value="Segment"/>
</dbReference>
<keyword evidence="2" id="KW-1185">Reference proteome</keyword>
<dbReference type="RefSeq" id="YP_009036355.1">
    <property type="nucleotide sequence ID" value="NC_024211.1"/>
</dbReference>
<protein>
    <submittedName>
        <fullName evidence="1">Uncharacterized protein</fullName>
    </submittedName>
</protein>
<accession>A0A024B3R6</accession>
<dbReference type="KEGG" id="vg:19525993"/>
<organism evidence="1 2">
    <name type="scientific">Bacillus phage Megatron</name>
    <dbReference type="NCBI Taxonomy" id="1486661"/>
    <lineage>
        <taxon>Viruses</taxon>
        <taxon>Duplodnaviria</taxon>
        <taxon>Heunggongvirae</taxon>
        <taxon>Uroviricota</taxon>
        <taxon>Caudoviricetes</taxon>
        <taxon>Herelleviridae</taxon>
        <taxon>Bastillevirinae</taxon>
        <taxon>Wphvirus</taxon>
        <taxon>Wphvirus megatron</taxon>
    </lineage>
</organism>
<reference evidence="2" key="1">
    <citation type="submission" date="2014-09" db="EMBL/GenBank/DDBJ databases">
        <authorList>
            <person name="Sauder A.B."/>
            <person name="McKenzie Q.R."/>
            <person name="Temple L.M."/>
            <person name="Alexis B.K."/>
            <person name="Al-Atrache Z."/>
            <person name="Lewis L.O."/>
            <person name="Loesser-Casey K.E."/>
            <person name="Mitchell K.J."/>
        </authorList>
    </citation>
    <scope>NUCLEOTIDE SEQUENCE [LARGE SCALE GENOMIC DNA]</scope>
</reference>
<dbReference type="EMBL" id="KJ489401">
    <property type="protein sequence ID" value="AHZ10866.1"/>
    <property type="molecule type" value="Genomic_DNA"/>
</dbReference>
<evidence type="ECO:0000313" key="2">
    <source>
        <dbReference type="Proteomes" id="UP000026906"/>
    </source>
</evidence>
<evidence type="ECO:0000313" key="1">
    <source>
        <dbReference type="EMBL" id="AHZ10866.1"/>
    </source>
</evidence>
<sequence length="124" mass="14442">MRHQKDVSICLICEEFNKDTLTLTKSSNTSDLKLEFVFIRDVQDSRHKRIKYTVLLDKKEENILYDYIDGVNIDNSIRFDDGTNELEVSIDNWNKTIAFSYNSSDIIASQDSKQTILDLLDWGI</sequence>
<dbReference type="GeneID" id="19525993"/>